<evidence type="ECO:0000259" key="6">
    <source>
        <dbReference type="Pfam" id="PF12637"/>
    </source>
</evidence>
<dbReference type="InterPro" id="IPR024434">
    <property type="entry name" value="TSCPD_dom"/>
</dbReference>
<sequence length="83" mass="9205">MYEYYPTGTCSKKITFDVVDNKVTNVKFTYGCAGNLLGISQLIEGMEVDEVIDRLEGTPCGSKQTSCPDQLAKALKEYKQKNS</sequence>
<gene>
    <name evidence="7" type="ORF">SH1V18_26910</name>
</gene>
<evidence type="ECO:0000256" key="3">
    <source>
        <dbReference type="ARBA" id="ARBA00022634"/>
    </source>
</evidence>
<dbReference type="Proteomes" id="UP001144256">
    <property type="component" value="Unassembled WGS sequence"/>
</dbReference>
<dbReference type="GO" id="GO:0004748">
    <property type="term" value="F:ribonucleoside-diphosphate reductase activity, thioredoxin disulfide as acceptor"/>
    <property type="evidence" value="ECO:0007669"/>
    <property type="project" value="UniProtKB-EC"/>
</dbReference>
<organism evidence="7 8">
    <name type="scientific">Vallitalea longa</name>
    <dbReference type="NCBI Taxonomy" id="2936439"/>
    <lineage>
        <taxon>Bacteria</taxon>
        <taxon>Bacillati</taxon>
        <taxon>Bacillota</taxon>
        <taxon>Clostridia</taxon>
        <taxon>Lachnospirales</taxon>
        <taxon>Vallitaleaceae</taxon>
        <taxon>Vallitalea</taxon>
    </lineage>
</organism>
<dbReference type="GO" id="GO:0000166">
    <property type="term" value="F:nucleotide binding"/>
    <property type="evidence" value="ECO:0007669"/>
    <property type="project" value="UniProtKB-KW"/>
</dbReference>
<dbReference type="NCBIfam" id="TIGR03905">
    <property type="entry name" value="TIGR03905_4_Cys"/>
    <property type="match status" value="1"/>
</dbReference>
<dbReference type="EMBL" id="BRLB01000008">
    <property type="protein sequence ID" value="GKX30211.1"/>
    <property type="molecule type" value="Genomic_DNA"/>
</dbReference>
<proteinExistence type="inferred from homology"/>
<dbReference type="GO" id="GO:0071897">
    <property type="term" value="P:DNA biosynthetic process"/>
    <property type="evidence" value="ECO:0007669"/>
    <property type="project" value="UniProtKB-KW"/>
</dbReference>
<accession>A0A9W6DEI1</accession>
<comment type="catalytic activity">
    <reaction evidence="5">
        <text>a 2'-deoxyribonucleoside 5'-diphosphate + [thioredoxin]-disulfide + H2O = a ribonucleoside 5'-diphosphate + [thioredoxin]-dithiol</text>
        <dbReference type="Rhea" id="RHEA:23252"/>
        <dbReference type="Rhea" id="RHEA-COMP:10698"/>
        <dbReference type="Rhea" id="RHEA-COMP:10700"/>
        <dbReference type="ChEBI" id="CHEBI:15377"/>
        <dbReference type="ChEBI" id="CHEBI:29950"/>
        <dbReference type="ChEBI" id="CHEBI:50058"/>
        <dbReference type="ChEBI" id="CHEBI:57930"/>
        <dbReference type="ChEBI" id="CHEBI:73316"/>
        <dbReference type="EC" id="1.17.4.1"/>
    </reaction>
</comment>
<dbReference type="InterPro" id="IPR023806">
    <property type="entry name" value="CHP03905"/>
</dbReference>
<dbReference type="RefSeq" id="WP_281816204.1">
    <property type="nucleotide sequence ID" value="NZ_BRLB01000008.1"/>
</dbReference>
<keyword evidence="4" id="KW-0547">Nucleotide-binding</keyword>
<keyword evidence="3" id="KW-0237">DNA synthesis</keyword>
<evidence type="ECO:0000313" key="7">
    <source>
        <dbReference type="EMBL" id="GKX30211.1"/>
    </source>
</evidence>
<comment type="similarity">
    <text evidence="1">Belongs to the ribonucleoside diphosphate reductase class-2 family.</text>
</comment>
<comment type="caution">
    <text evidence="7">The sequence shown here is derived from an EMBL/GenBank/DDBJ whole genome shotgun (WGS) entry which is preliminary data.</text>
</comment>
<name>A0A9W6DEI1_9FIRM</name>
<keyword evidence="8" id="KW-1185">Reference proteome</keyword>
<protein>
    <recommendedName>
        <fullName evidence="2">ribonucleoside-diphosphate reductase</fullName>
        <ecNumber evidence="2">1.17.4.1</ecNumber>
    </recommendedName>
</protein>
<feature type="domain" description="TSCPD" evidence="6">
    <location>
        <begin position="5"/>
        <end position="78"/>
    </location>
</feature>
<evidence type="ECO:0000256" key="5">
    <source>
        <dbReference type="ARBA" id="ARBA00047754"/>
    </source>
</evidence>
<reference evidence="7" key="1">
    <citation type="submission" date="2022-06" db="EMBL/GenBank/DDBJ databases">
        <title>Vallitalea longa sp. nov., an anaerobic bacterium isolated from marine sediment.</title>
        <authorList>
            <person name="Hirano S."/>
            <person name="Terahara T."/>
            <person name="Mori K."/>
            <person name="Hamada M."/>
            <person name="Matsumoto R."/>
            <person name="Kobayashi T."/>
        </authorList>
    </citation>
    <scope>NUCLEOTIDE SEQUENCE</scope>
    <source>
        <strain evidence="7">SH18-1</strain>
    </source>
</reference>
<evidence type="ECO:0000256" key="4">
    <source>
        <dbReference type="ARBA" id="ARBA00022741"/>
    </source>
</evidence>
<evidence type="ECO:0000256" key="2">
    <source>
        <dbReference type="ARBA" id="ARBA00012274"/>
    </source>
</evidence>
<dbReference type="AlphaFoldDB" id="A0A9W6DEI1"/>
<evidence type="ECO:0000313" key="8">
    <source>
        <dbReference type="Proteomes" id="UP001144256"/>
    </source>
</evidence>
<dbReference type="EC" id="1.17.4.1" evidence="2"/>
<dbReference type="Pfam" id="PF12637">
    <property type="entry name" value="TSCPD"/>
    <property type="match status" value="1"/>
</dbReference>
<evidence type="ECO:0000256" key="1">
    <source>
        <dbReference type="ARBA" id="ARBA00007405"/>
    </source>
</evidence>